<feature type="coiled-coil region" evidence="1">
    <location>
        <begin position="67"/>
        <end position="108"/>
    </location>
</feature>
<evidence type="ECO:0000313" key="3">
    <source>
        <dbReference type="EMBL" id="JAG27442.1"/>
    </source>
</evidence>
<dbReference type="Gene3D" id="1.20.5.340">
    <property type="match status" value="1"/>
</dbReference>
<sequence>MSLSSTPTQDNTYTPKKRGRTSPEDSPSKRDPKKRFEMVGKQMTYDNLMAGFKSMLEGEIQKIRTDINGLTGTVEKLIAAAQETENEVKTLRCENEQLRKQVMSIEERIRQNNIVITGFETKEENLKVAVLKFFADILGVVEPLDVTQE</sequence>
<dbReference type="AlphaFoldDB" id="A0A0A9Y307"/>
<gene>
    <name evidence="3" type="primary">atpD_10</name>
    <name evidence="3" type="ORF">CM83_575</name>
</gene>
<proteinExistence type="predicted"/>
<accession>A0A0A9Y307</accession>
<name>A0A0A9Y307_LYGHE</name>
<feature type="compositionally biased region" description="Basic and acidic residues" evidence="2">
    <location>
        <begin position="21"/>
        <end position="33"/>
    </location>
</feature>
<protein>
    <submittedName>
        <fullName evidence="3">ATP synthase subunit beta</fullName>
    </submittedName>
</protein>
<dbReference type="EMBL" id="GBHO01016162">
    <property type="protein sequence ID" value="JAG27442.1"/>
    <property type="molecule type" value="Transcribed_RNA"/>
</dbReference>
<feature type="region of interest" description="Disordered" evidence="2">
    <location>
        <begin position="1"/>
        <end position="33"/>
    </location>
</feature>
<organism evidence="3">
    <name type="scientific">Lygus hesperus</name>
    <name type="common">Western plant bug</name>
    <dbReference type="NCBI Taxonomy" id="30085"/>
    <lineage>
        <taxon>Eukaryota</taxon>
        <taxon>Metazoa</taxon>
        <taxon>Ecdysozoa</taxon>
        <taxon>Arthropoda</taxon>
        <taxon>Hexapoda</taxon>
        <taxon>Insecta</taxon>
        <taxon>Pterygota</taxon>
        <taxon>Neoptera</taxon>
        <taxon>Paraneoptera</taxon>
        <taxon>Hemiptera</taxon>
        <taxon>Heteroptera</taxon>
        <taxon>Panheteroptera</taxon>
        <taxon>Cimicomorpha</taxon>
        <taxon>Miridae</taxon>
        <taxon>Mirini</taxon>
        <taxon>Lygus</taxon>
    </lineage>
</organism>
<evidence type="ECO:0000256" key="1">
    <source>
        <dbReference type="SAM" id="Coils"/>
    </source>
</evidence>
<reference evidence="3" key="2">
    <citation type="submission" date="2014-07" db="EMBL/GenBank/DDBJ databases">
        <authorList>
            <person name="Hull J."/>
        </authorList>
    </citation>
    <scope>NUCLEOTIDE SEQUENCE</scope>
</reference>
<reference evidence="3" key="1">
    <citation type="journal article" date="2014" name="PLoS ONE">
        <title>Transcriptome-Based Identification of ABC Transporters in the Western Tarnished Plant Bug Lygus hesperus.</title>
        <authorList>
            <person name="Hull J.J."/>
            <person name="Chaney K."/>
            <person name="Geib S.M."/>
            <person name="Fabrick J.A."/>
            <person name="Brent C.S."/>
            <person name="Walsh D."/>
            <person name="Lavine L.C."/>
        </authorList>
    </citation>
    <scope>NUCLEOTIDE SEQUENCE</scope>
</reference>
<feature type="non-terminal residue" evidence="3">
    <location>
        <position position="149"/>
    </location>
</feature>
<keyword evidence="1" id="KW-0175">Coiled coil</keyword>
<feature type="compositionally biased region" description="Polar residues" evidence="2">
    <location>
        <begin position="1"/>
        <end position="14"/>
    </location>
</feature>
<evidence type="ECO:0000256" key="2">
    <source>
        <dbReference type="SAM" id="MobiDB-lite"/>
    </source>
</evidence>